<feature type="domain" description="Heterokaryon incompatibility" evidence="2">
    <location>
        <begin position="250"/>
        <end position="401"/>
    </location>
</feature>
<keyword evidence="1" id="KW-0812">Transmembrane</keyword>
<dbReference type="PANTHER" id="PTHR24148:SF64">
    <property type="entry name" value="HETEROKARYON INCOMPATIBILITY DOMAIN-CONTAINING PROTEIN"/>
    <property type="match status" value="1"/>
</dbReference>
<dbReference type="STRING" id="1149755.A0A2J6QSN7"/>
<evidence type="ECO:0000313" key="4">
    <source>
        <dbReference type="Proteomes" id="UP000235786"/>
    </source>
</evidence>
<feature type="transmembrane region" description="Helical" evidence="1">
    <location>
        <begin position="60"/>
        <end position="85"/>
    </location>
</feature>
<reference evidence="3 4" key="1">
    <citation type="submission" date="2016-04" db="EMBL/GenBank/DDBJ databases">
        <title>A degradative enzymes factory behind the ericoid mycorrhizal symbiosis.</title>
        <authorList>
            <consortium name="DOE Joint Genome Institute"/>
            <person name="Martino E."/>
            <person name="Morin E."/>
            <person name="Grelet G."/>
            <person name="Kuo A."/>
            <person name="Kohler A."/>
            <person name="Daghino S."/>
            <person name="Barry K."/>
            <person name="Choi C."/>
            <person name="Cichocki N."/>
            <person name="Clum A."/>
            <person name="Copeland A."/>
            <person name="Hainaut M."/>
            <person name="Haridas S."/>
            <person name="Labutti K."/>
            <person name="Lindquist E."/>
            <person name="Lipzen A."/>
            <person name="Khouja H.-R."/>
            <person name="Murat C."/>
            <person name="Ohm R."/>
            <person name="Olson A."/>
            <person name="Spatafora J."/>
            <person name="Veneault-Fourrey C."/>
            <person name="Henrissat B."/>
            <person name="Grigoriev I."/>
            <person name="Martin F."/>
            <person name="Perotto S."/>
        </authorList>
    </citation>
    <scope>NUCLEOTIDE SEQUENCE [LARGE SCALE GENOMIC DNA]</scope>
    <source>
        <strain evidence="3 4">F</strain>
    </source>
</reference>
<protein>
    <submittedName>
        <fullName evidence="3">HET-domain-containing protein</fullName>
    </submittedName>
</protein>
<dbReference type="Proteomes" id="UP000235786">
    <property type="component" value="Unassembled WGS sequence"/>
</dbReference>
<keyword evidence="1" id="KW-1133">Transmembrane helix</keyword>
<accession>A0A2J6QSN7</accession>
<dbReference type="OrthoDB" id="2157530at2759"/>
<evidence type="ECO:0000259" key="2">
    <source>
        <dbReference type="Pfam" id="PF06985"/>
    </source>
</evidence>
<evidence type="ECO:0000313" key="3">
    <source>
        <dbReference type="EMBL" id="PMD29282.1"/>
    </source>
</evidence>
<dbReference type="AlphaFoldDB" id="A0A2J6QSN7"/>
<keyword evidence="1" id="KW-0472">Membrane</keyword>
<dbReference type="InterPro" id="IPR052895">
    <property type="entry name" value="HetReg/Transcr_Mod"/>
</dbReference>
<evidence type="ECO:0000256" key="1">
    <source>
        <dbReference type="SAM" id="Phobius"/>
    </source>
</evidence>
<dbReference type="Pfam" id="PF26639">
    <property type="entry name" value="Het-6_barrel"/>
    <property type="match status" value="1"/>
</dbReference>
<keyword evidence="4" id="KW-1185">Reference proteome</keyword>
<gene>
    <name evidence="3" type="ORF">L207DRAFT_261894</name>
</gene>
<dbReference type="InterPro" id="IPR010730">
    <property type="entry name" value="HET"/>
</dbReference>
<sequence>MHDLFHLFPPRFPEPSIRPHPLLVGLSDNAIQYFIDLARRALVGSALALTVYLLDDAQYLSAFGIFFVAHPDMLLHLFAQIFIIMRLDGAFNGQVMAETIDSTVPMLCYIATSTLLFISRMGFSFFYKAFLGIAPASHRAIFWTICAIFVCLPFRDRPLSRLRTTHLKFRELDGKLSSYRNAISLSTSRAPRIAAEFLQRHGVVPEERSYAYAKLGGPQEIRLLKLSRQNPFVGIHCQLIRVRLDDAPPYECISYAWGKSRKTRSITIDGSKLAVTPTVHSLLWNRGSFWKTTMLWIDSICINQDDNDEKNEQVRMMRDIYQEAQQVIVWLGDRYDADLAVGLLEELYWESIRHTSAARGAAIIKKYGNKANEDPFESFRWKALIQFFSSSWFGRIWVVQEVAVARRVGVIYGSLYIPWNMLVVVSDTFFLSENLEVICLLQHTGQPGVSRAPPSGGAHLGLMESLRCGILDNSPLTLARLLEACQDFGATDPKDKVFAIQGISDSASDISLLIDYNKEIYDVYLDTANYLLNRGDLLKVLQLAGIGWPRSRIRCSRNGNDLPSWVPDWGVSHIAAMMAERYVEPEDNYCASGRSKPQIYSGNTSDTIKLGGLHVGTIDKLGTTLDFETGQGHPWEASALTLANRMLPWYAEVHQLASTTPDTYLNGQPRTEALWRTLIGDRVRKQWPAPHIYGQHYRTSQKFLSLIEEHMTDLPRINIPPGFSVQEFNNMARYNVLMGGVCQKRKFCITNEKYLAIVPPGTKKDDMICIIHGAQTPLILRRICNNDRDDTTKTDAYAFIGECYVHGIMKGEMLDAGRKIDWFDIQ</sequence>
<organism evidence="3 4">
    <name type="scientific">Hyaloscypha variabilis (strain UAMH 11265 / GT02V1 / F)</name>
    <name type="common">Meliniomyces variabilis</name>
    <dbReference type="NCBI Taxonomy" id="1149755"/>
    <lineage>
        <taxon>Eukaryota</taxon>
        <taxon>Fungi</taxon>
        <taxon>Dikarya</taxon>
        <taxon>Ascomycota</taxon>
        <taxon>Pezizomycotina</taxon>
        <taxon>Leotiomycetes</taxon>
        <taxon>Helotiales</taxon>
        <taxon>Hyaloscyphaceae</taxon>
        <taxon>Hyaloscypha</taxon>
        <taxon>Hyaloscypha variabilis</taxon>
    </lineage>
</organism>
<dbReference type="EMBL" id="KZ613976">
    <property type="protein sequence ID" value="PMD29282.1"/>
    <property type="molecule type" value="Genomic_DNA"/>
</dbReference>
<name>A0A2J6QSN7_HYAVF</name>
<dbReference type="Pfam" id="PF06985">
    <property type="entry name" value="HET"/>
    <property type="match status" value="1"/>
</dbReference>
<proteinExistence type="predicted"/>
<feature type="transmembrane region" description="Helical" evidence="1">
    <location>
        <begin position="106"/>
        <end position="130"/>
    </location>
</feature>
<dbReference type="PANTHER" id="PTHR24148">
    <property type="entry name" value="ANKYRIN REPEAT DOMAIN-CONTAINING PROTEIN 39 HOMOLOG-RELATED"/>
    <property type="match status" value="1"/>
</dbReference>